<dbReference type="AlphaFoldDB" id="A0A5C4LZY0"/>
<keyword evidence="3" id="KW-1185">Reference proteome</keyword>
<protein>
    <submittedName>
        <fullName evidence="2">Uncharacterized protein</fullName>
    </submittedName>
</protein>
<gene>
    <name evidence="2" type="ORF">FG385_13740</name>
</gene>
<name>A0A5C4LZY0_9PSEU</name>
<evidence type="ECO:0000256" key="1">
    <source>
        <dbReference type="SAM" id="MobiDB-lite"/>
    </source>
</evidence>
<reference evidence="2 3" key="1">
    <citation type="submission" date="2019-06" db="EMBL/GenBank/DDBJ databases">
        <title>Amycolatopsis alkalitolerans sp. nov., isolated from Gastrodia elata Blume.</title>
        <authorList>
            <person name="Narsing Rao M.P."/>
            <person name="Li W.J."/>
        </authorList>
    </citation>
    <scope>NUCLEOTIDE SEQUENCE [LARGE SCALE GENOMIC DNA]</scope>
    <source>
        <strain evidence="2 3">SYSUP0005</strain>
    </source>
</reference>
<feature type="region of interest" description="Disordered" evidence="1">
    <location>
        <begin position="1"/>
        <end position="29"/>
    </location>
</feature>
<sequence length="73" mass="7035">MNDQGMRRPGLSLPMQAAPVDRAGTAGGKGTNGVEADFGLGDLLNIGAGVAESVLPGSGGIVKGLGGLLGGIF</sequence>
<evidence type="ECO:0000313" key="3">
    <source>
        <dbReference type="Proteomes" id="UP000305546"/>
    </source>
</evidence>
<evidence type="ECO:0000313" key="2">
    <source>
        <dbReference type="EMBL" id="TNC25710.1"/>
    </source>
</evidence>
<proteinExistence type="predicted"/>
<dbReference type="RefSeq" id="WP_139097095.1">
    <property type="nucleotide sequence ID" value="NZ_VDFW01000010.1"/>
</dbReference>
<accession>A0A5C4LZY0</accession>
<dbReference type="Proteomes" id="UP000305546">
    <property type="component" value="Unassembled WGS sequence"/>
</dbReference>
<dbReference type="EMBL" id="VDFW01000010">
    <property type="protein sequence ID" value="TNC25710.1"/>
    <property type="molecule type" value="Genomic_DNA"/>
</dbReference>
<organism evidence="2 3">
    <name type="scientific">Amycolatopsis alkalitolerans</name>
    <dbReference type="NCBI Taxonomy" id="2547244"/>
    <lineage>
        <taxon>Bacteria</taxon>
        <taxon>Bacillati</taxon>
        <taxon>Actinomycetota</taxon>
        <taxon>Actinomycetes</taxon>
        <taxon>Pseudonocardiales</taxon>
        <taxon>Pseudonocardiaceae</taxon>
        <taxon>Amycolatopsis</taxon>
    </lineage>
</organism>
<comment type="caution">
    <text evidence="2">The sequence shown here is derived from an EMBL/GenBank/DDBJ whole genome shotgun (WGS) entry which is preliminary data.</text>
</comment>